<dbReference type="PROSITE" id="PS50985">
    <property type="entry name" value="GRAS"/>
    <property type="match status" value="2"/>
</dbReference>
<keyword evidence="1" id="KW-0805">Transcription regulation</keyword>
<sequence length="1009" mass="112202">MEMAGFAGVPLSYDAIRQGNDMVRRSGAEAISAWRPTASRGLGSDSERNEYMSKIMYGPKTRDQGMAHHLAQLGPILYECAAHVTEGSFEKTDCSLQKIRKLTSIADGPLQRLSTIIVDSLAHRLLSPIQGFADALIKPSDYFEQSCLRAAWYNFANLSPYLSTGFVTINQAIMEAVEDEKVVHIVDLSCSTTHPWQWIKLLHDFRRRPEGPPELYLTVIHDDGEFLANMQALLSKEAESLEVSFHFISVIGRLETLDFSDIRSTFQIKYGAAVAISCALQMHRLLVIDDNLRSTGIAQLQQMSNFTQIKQMASSVCSPSSTLNYIHYIQTPSPPCHVPKLLARLLSAIRSLKPNIMVIMEQDASHNTLLFHDRFVEVLNYYAALFDSFHAAAAANPRSTDERLRVERMILGEEIKNILVCEGVHRHERHERLDQWAMYMGGSGFDNVPLSFSAIREGKEKLLSFGLKNCQSKEDRCCLLLCWGSTNLYSISAWRPNMGSPSLIREHMLQLRLCCTNRSMFQDDMLSSATSSPASSSVFSPSFSPSNGSWVQELSHDHQSVRLISLLYQCSAEVAAGSFDRANLCLEHITQLSSLDAPHALQRLAAVFADALARKLLNLVPGLSRALLSSSAANSAESHLVTAARRHMFDALPFLKLAYLTTNHAILEAMEGERFVHVVDFSGPAANPVQWIALFHAFRGRREGPPHLRITAVHESKDFLANMAAVLSKEAEAFDIAFQFNAVEASLDEMDDFDALHRVLGVRSGEALAVSVVLQLHRLLATADDNNGGARRHALTPLQIIARSSPRSFGELLERELNTRLQLSPDTPPHSPLATSTTAPKLGSFLSSVRSLSPKIMVVTEQEASHNGVAFNERFDEALNYYASLFDCLQRSSALSPAERGRVERVLLGEEIRGVVAREGKERRERHERARQWAARMEAAGMERVGISYSAALEAGKLLQSCGWAGPYEVRHDAAGHGFFFFCWHKKPLYAVSSWRPAASMSCCRHTRS</sequence>
<dbReference type="Pfam" id="PF03514">
    <property type="entry name" value="GRAS"/>
    <property type="match status" value="2"/>
</dbReference>
<dbReference type="AlphaFoldDB" id="A0A0D9XWR9"/>
<evidence type="ECO:0008006" key="6">
    <source>
        <dbReference type="Google" id="ProtNLM"/>
    </source>
</evidence>
<dbReference type="eggNOG" id="ENOG502QPNC">
    <property type="taxonomic scope" value="Eukaryota"/>
</dbReference>
<dbReference type="PANTHER" id="PTHR31636">
    <property type="entry name" value="OSJNBA0084A10.13 PROTEIN-RELATED"/>
    <property type="match status" value="1"/>
</dbReference>
<feature type="region of interest" description="SAW" evidence="3">
    <location>
        <begin position="917"/>
        <end position="996"/>
    </location>
</feature>
<dbReference type="InterPro" id="IPR005202">
    <property type="entry name" value="TF_GRAS"/>
</dbReference>
<keyword evidence="2" id="KW-0804">Transcription</keyword>
<feature type="short sequence motif" description="VHIID" evidence="3">
    <location>
        <begin position="183"/>
        <end position="187"/>
    </location>
</feature>
<reference evidence="4" key="3">
    <citation type="submission" date="2015-04" db="UniProtKB">
        <authorList>
            <consortium name="EnsemblPlants"/>
        </authorList>
    </citation>
    <scope>IDENTIFICATION</scope>
</reference>
<keyword evidence="5" id="KW-1185">Reference proteome</keyword>
<proteinExistence type="inferred from homology"/>
<comment type="similarity">
    <text evidence="3">Belongs to the GRAS family.</text>
</comment>
<feature type="short sequence motif" description="VHIID" evidence="3">
    <location>
        <begin position="676"/>
        <end position="680"/>
    </location>
</feature>
<protein>
    <recommendedName>
        <fullName evidence="6">GRAS family transcription factor</fullName>
    </recommendedName>
</protein>
<accession>A0A0D9XWR9</accession>
<dbReference type="STRING" id="77586.A0A0D9XWR9"/>
<name>A0A0D9XWR9_9ORYZ</name>
<dbReference type="HOGENOM" id="CLU_013177_0_0_1"/>
<feature type="region of interest" description="SAW" evidence="3">
    <location>
        <begin position="420"/>
        <end position="495"/>
    </location>
</feature>
<comment type="caution">
    <text evidence="3">Lacks conserved residue(s) required for the propagation of feature annotation.</text>
</comment>
<dbReference type="EnsemblPlants" id="LPERR12G02370.1">
    <property type="protein sequence ID" value="LPERR12G02370.1"/>
    <property type="gene ID" value="LPERR12G02370"/>
</dbReference>
<evidence type="ECO:0000256" key="2">
    <source>
        <dbReference type="ARBA" id="ARBA00023163"/>
    </source>
</evidence>
<evidence type="ECO:0000313" key="5">
    <source>
        <dbReference type="Proteomes" id="UP000032180"/>
    </source>
</evidence>
<evidence type="ECO:0000256" key="1">
    <source>
        <dbReference type="ARBA" id="ARBA00023015"/>
    </source>
</evidence>
<organism evidence="4 5">
    <name type="scientific">Leersia perrieri</name>
    <dbReference type="NCBI Taxonomy" id="77586"/>
    <lineage>
        <taxon>Eukaryota</taxon>
        <taxon>Viridiplantae</taxon>
        <taxon>Streptophyta</taxon>
        <taxon>Embryophyta</taxon>
        <taxon>Tracheophyta</taxon>
        <taxon>Spermatophyta</taxon>
        <taxon>Magnoliopsida</taxon>
        <taxon>Liliopsida</taxon>
        <taxon>Poales</taxon>
        <taxon>Poaceae</taxon>
        <taxon>BOP clade</taxon>
        <taxon>Oryzoideae</taxon>
        <taxon>Oryzeae</taxon>
        <taxon>Oryzinae</taxon>
        <taxon>Leersia</taxon>
    </lineage>
</organism>
<dbReference type="Gramene" id="LPERR12G02370.1">
    <property type="protein sequence ID" value="LPERR12G02370.1"/>
    <property type="gene ID" value="LPERR12G02370"/>
</dbReference>
<reference evidence="5" key="2">
    <citation type="submission" date="2013-12" db="EMBL/GenBank/DDBJ databases">
        <authorList>
            <person name="Yu Y."/>
            <person name="Lee S."/>
            <person name="de Baynast K."/>
            <person name="Wissotski M."/>
            <person name="Liu L."/>
            <person name="Talag J."/>
            <person name="Goicoechea J."/>
            <person name="Angelova A."/>
            <person name="Jetty R."/>
            <person name="Kudrna D."/>
            <person name="Golser W."/>
            <person name="Rivera L."/>
            <person name="Zhang J."/>
            <person name="Wing R."/>
        </authorList>
    </citation>
    <scope>NUCLEOTIDE SEQUENCE</scope>
</reference>
<evidence type="ECO:0000313" key="4">
    <source>
        <dbReference type="EnsemblPlants" id="LPERR12G02370.1"/>
    </source>
</evidence>
<evidence type="ECO:0000256" key="3">
    <source>
        <dbReference type="PROSITE-ProRule" id="PRU01191"/>
    </source>
</evidence>
<reference evidence="4 5" key="1">
    <citation type="submission" date="2012-08" db="EMBL/GenBank/DDBJ databases">
        <title>Oryza genome evolution.</title>
        <authorList>
            <person name="Wing R.A."/>
        </authorList>
    </citation>
    <scope>NUCLEOTIDE SEQUENCE</scope>
</reference>
<feature type="short sequence motif" description="LXXLL motif" evidence="3">
    <location>
        <begin position="776"/>
        <end position="780"/>
    </location>
</feature>
<dbReference type="Proteomes" id="UP000032180">
    <property type="component" value="Chromosome 12"/>
</dbReference>